<dbReference type="SUPFAM" id="SSF141868">
    <property type="entry name" value="EAL domain-like"/>
    <property type="match status" value="1"/>
</dbReference>
<dbReference type="Proteomes" id="UP000309667">
    <property type="component" value="Unassembled WGS sequence"/>
</dbReference>
<keyword evidence="1" id="KW-0812">Transmembrane</keyword>
<dbReference type="CDD" id="cd01948">
    <property type="entry name" value="EAL"/>
    <property type="match status" value="1"/>
</dbReference>
<feature type="transmembrane region" description="Helical" evidence="1">
    <location>
        <begin position="20"/>
        <end position="38"/>
    </location>
</feature>
<dbReference type="InterPro" id="IPR035919">
    <property type="entry name" value="EAL_sf"/>
</dbReference>
<keyword evidence="4" id="KW-1185">Reference proteome</keyword>
<feature type="transmembrane region" description="Helical" evidence="1">
    <location>
        <begin position="69"/>
        <end position="89"/>
    </location>
</feature>
<feature type="transmembrane region" description="Helical" evidence="1">
    <location>
        <begin position="95"/>
        <end position="113"/>
    </location>
</feature>
<dbReference type="PROSITE" id="PS50883">
    <property type="entry name" value="EAL"/>
    <property type="match status" value="1"/>
</dbReference>
<dbReference type="Pfam" id="PF00563">
    <property type="entry name" value="EAL"/>
    <property type="match status" value="1"/>
</dbReference>
<dbReference type="InterPro" id="IPR001633">
    <property type="entry name" value="EAL_dom"/>
</dbReference>
<proteinExistence type="predicted"/>
<comment type="caution">
    <text evidence="3">The sequence shown here is derived from an EMBL/GenBank/DDBJ whole genome shotgun (WGS) entry which is preliminary data.</text>
</comment>
<gene>
    <name evidence="3" type="ORF">E9677_09680</name>
</gene>
<feature type="transmembrane region" description="Helical" evidence="1">
    <location>
        <begin position="122"/>
        <end position="140"/>
    </location>
</feature>
<organism evidence="3 4">
    <name type="scientific">Rhizobium rhizophilum</name>
    <dbReference type="NCBI Taxonomy" id="1850373"/>
    <lineage>
        <taxon>Bacteria</taxon>
        <taxon>Pseudomonadati</taxon>
        <taxon>Pseudomonadota</taxon>
        <taxon>Alphaproteobacteria</taxon>
        <taxon>Hyphomicrobiales</taxon>
        <taxon>Rhizobiaceae</taxon>
        <taxon>Rhizobium/Agrobacterium group</taxon>
        <taxon>Rhizobium</taxon>
    </lineage>
</organism>
<dbReference type="EMBL" id="STGT01000002">
    <property type="protein sequence ID" value="THV15606.1"/>
    <property type="molecule type" value="Genomic_DNA"/>
</dbReference>
<reference evidence="3 4" key="1">
    <citation type="submission" date="2019-04" db="EMBL/GenBank/DDBJ databases">
        <title>Genome sequence of strain 7209-2.</title>
        <authorList>
            <person name="Gao J."/>
            <person name="Sun J."/>
        </authorList>
    </citation>
    <scope>NUCLEOTIDE SEQUENCE [LARGE SCALE GENOMIC DNA]</scope>
    <source>
        <strain evidence="3 4">7209-2</strain>
    </source>
</reference>
<evidence type="ECO:0000256" key="1">
    <source>
        <dbReference type="SAM" id="Phobius"/>
    </source>
</evidence>
<dbReference type="RefSeq" id="WP_136557878.1">
    <property type="nucleotide sequence ID" value="NZ_STGT01000002.1"/>
</dbReference>
<accession>A0ABY2QX36</accession>
<dbReference type="SMART" id="SM00052">
    <property type="entry name" value="EAL"/>
    <property type="match status" value="1"/>
</dbReference>
<feature type="transmembrane region" description="Helical" evidence="1">
    <location>
        <begin position="160"/>
        <end position="177"/>
    </location>
</feature>
<feature type="domain" description="EAL" evidence="2">
    <location>
        <begin position="184"/>
        <end position="438"/>
    </location>
</feature>
<evidence type="ECO:0000259" key="2">
    <source>
        <dbReference type="PROSITE" id="PS50883"/>
    </source>
</evidence>
<evidence type="ECO:0000313" key="3">
    <source>
        <dbReference type="EMBL" id="THV15606.1"/>
    </source>
</evidence>
<dbReference type="PANTHER" id="PTHR33121">
    <property type="entry name" value="CYCLIC DI-GMP PHOSPHODIESTERASE PDEF"/>
    <property type="match status" value="1"/>
</dbReference>
<feature type="transmembrane region" description="Helical" evidence="1">
    <location>
        <begin position="44"/>
        <end position="62"/>
    </location>
</feature>
<name>A0ABY2QX36_9HYPH</name>
<sequence length="455" mass="49175">MIGKGSDEQQTKRVIRAYQAATLAVALFSAIWTVIFAVNGLKAVAIAESFPVTIALVCFVLVSQGKFGLVNLVVQISFLAFIIGFSVMFDVPEPGSPRVTHLFLPVLGMLGYLNHLRRPSRLQLAIMGASLFSFVVLHAADLRLPFAEPIPPELRAIGIWMNPAIAALVFCSTIYILQKRLAAPSGMARDLVRAMRRGELTLAYQPQVDREGKIIAAEALLRWSHPTKGAISPATFIPAAEEVGLMPILGGFVLQEALTTLARWQADPQTAGLSLSVNVSASQFNESDFCATVRELLARHAIDPSRLQLELTESVLIAGLEPVAKKMAELTALGIRFSLDDFGTGFSSLAYLRSLPVVELKIDRSFVANITESDRDAALVRSIRALAQDLGLRTVAEGVETPAQHAFLHEVGCEVFQGWLFGRPMPLADFEAALSAPPRLPAAAVNLRSARIATG</sequence>
<protein>
    <submittedName>
        <fullName evidence="3">EAL domain-containing protein</fullName>
    </submittedName>
</protein>
<keyword evidence="1" id="KW-1133">Transmembrane helix</keyword>
<keyword evidence="1" id="KW-0472">Membrane</keyword>
<dbReference type="Gene3D" id="3.20.20.450">
    <property type="entry name" value="EAL domain"/>
    <property type="match status" value="1"/>
</dbReference>
<evidence type="ECO:0000313" key="4">
    <source>
        <dbReference type="Proteomes" id="UP000309667"/>
    </source>
</evidence>
<dbReference type="PANTHER" id="PTHR33121:SF79">
    <property type="entry name" value="CYCLIC DI-GMP PHOSPHODIESTERASE PDED-RELATED"/>
    <property type="match status" value="1"/>
</dbReference>
<dbReference type="InterPro" id="IPR050706">
    <property type="entry name" value="Cyclic-di-GMP_PDE-like"/>
</dbReference>